<dbReference type="InterPro" id="IPR000531">
    <property type="entry name" value="Beta-barrel_TonB"/>
</dbReference>
<sequence>MNFRTPAVRLGLLPAGIALALVPSFASAQEAASGTTDLDRISVTGSRIRGANMETQQPILTMTRESLEKQGFSSVADVLNNLTSAGSPAISRSESLASGENVGGYYVDIRNLGAERTLVLMNGKRLGATTAGLQDLSQIPMSAVERIEILKDGASSIYGSDAIAGVVNVITRKNFDGGEAQVYVGQYDNGDGDTQQYSMTLGATGERGSLTLSAEYNKQDPVWAKDRWYSRDGGLGPLSTPEDWSPISQNGSWCNPLVYDCSRTSKTAVWQTLNQGGNPNNPADYHELTPAEYANSNQQMTLLTGVERKSLYVNGTYDFTDTISLNTDVLYNERKTFQQIAGYPYQSSSFGTPLTAASAFNPVGQNVDFRRRLWEVPRTTDSQLKTLRFAPTVSGYFELAGKTFDWDVGALWNRNESVKSNYGDMSLIAAEQALGPSFINGQGIAQCGTAANPVALGDCRPWNPLLPYGVAGQGSLADPELQSFLFPTYTTRGETKTTSFTANLAGSIVTLPAGDLGFAVGVEHRKEEGSYVPDAFAQSGMSTGLGQKPTQGEYDLNEVYLELNVPILADMAFAKELTLNVASRYSDYSNFGGTTNSKFGLTWRPMDELLVRGTYAEGFRAPTISDLYGGLSSSFESYIDPCGTTAPGSVAGNAACSAAGVPADYVQLGQGNRPCSTLPCQSGDQFISGANPNLSPETSKSKTMGLVWSPRWVQGLDVSLDWYRYEISNMIIADSVDRILRDCYVLGNSGRCDSIVRADDGHVSAITYGTANLGMMETEGYDLGIKYRLPELAIGQFNIDWQTSYTSKYDEQGQNAAGDNIMIGRVGEAGLFRVRSNLGVNWQYGDFGVNYTARYYSGMKEGCIDTGEFWCNAPDHMANGEADPLRKTGSNTFHDLQVSWKAPWDATIALGANNVFDHKGPLMYSAPNSSFAYYGGFDIGRFLYMKYTQKF</sequence>
<dbReference type="CDD" id="cd01347">
    <property type="entry name" value="ligand_gated_channel"/>
    <property type="match status" value="1"/>
</dbReference>
<gene>
    <name evidence="13" type="ORF">PDM28_15535</name>
</gene>
<keyword evidence="2 8" id="KW-0813">Transport</keyword>
<dbReference type="Pfam" id="PF07715">
    <property type="entry name" value="Plug"/>
    <property type="match status" value="1"/>
</dbReference>
<dbReference type="InterPro" id="IPR012910">
    <property type="entry name" value="Plug_dom"/>
</dbReference>
<keyword evidence="5 9" id="KW-0798">TonB box</keyword>
<dbReference type="Gene3D" id="2.40.170.20">
    <property type="entry name" value="TonB-dependent receptor, beta-barrel domain"/>
    <property type="match status" value="2"/>
</dbReference>
<keyword evidence="6 8" id="KW-0472">Membrane</keyword>
<evidence type="ECO:0000256" key="7">
    <source>
        <dbReference type="ARBA" id="ARBA00023237"/>
    </source>
</evidence>
<keyword evidence="13" id="KW-0675">Receptor</keyword>
<evidence type="ECO:0000259" key="11">
    <source>
        <dbReference type="Pfam" id="PF00593"/>
    </source>
</evidence>
<evidence type="ECO:0000256" key="9">
    <source>
        <dbReference type="RuleBase" id="RU003357"/>
    </source>
</evidence>
<keyword evidence="14" id="KW-1185">Reference proteome</keyword>
<keyword evidence="3 8" id="KW-1134">Transmembrane beta strand</keyword>
<feature type="domain" description="TonB-dependent receptor-like beta-barrel" evidence="11">
    <location>
        <begin position="488"/>
        <end position="915"/>
    </location>
</feature>
<evidence type="ECO:0000256" key="8">
    <source>
        <dbReference type="PROSITE-ProRule" id="PRU01360"/>
    </source>
</evidence>
<reference evidence="13 14" key="1">
    <citation type="submission" date="2022-12" db="EMBL/GenBank/DDBJ databases">
        <title>Two new species, Stenotrophomonas aracearum and Stenotrophomonas oahuensis, isolated from Anthurium (Araceae family) in Hawaii.</title>
        <authorList>
            <person name="Chunag S.C."/>
            <person name="Dobhal S."/>
            <person name="Alvarez A."/>
            <person name="Arif M."/>
        </authorList>
    </citation>
    <scope>NUCLEOTIDE SEQUENCE [LARGE SCALE GENOMIC DNA]</scope>
    <source>
        <strain evidence="13 14">A5588</strain>
    </source>
</reference>
<dbReference type="InterPro" id="IPR037066">
    <property type="entry name" value="Plug_dom_sf"/>
</dbReference>
<proteinExistence type="inferred from homology"/>
<dbReference type="EMBL" id="CP115543">
    <property type="protein sequence ID" value="WNH48074.1"/>
    <property type="molecule type" value="Genomic_DNA"/>
</dbReference>
<dbReference type="SUPFAM" id="SSF56935">
    <property type="entry name" value="Porins"/>
    <property type="match status" value="1"/>
</dbReference>
<evidence type="ECO:0000313" key="13">
    <source>
        <dbReference type="EMBL" id="WNH48074.1"/>
    </source>
</evidence>
<evidence type="ECO:0000259" key="12">
    <source>
        <dbReference type="Pfam" id="PF07715"/>
    </source>
</evidence>
<dbReference type="Gene3D" id="2.170.130.10">
    <property type="entry name" value="TonB-dependent receptor, plug domain"/>
    <property type="match status" value="1"/>
</dbReference>
<evidence type="ECO:0000256" key="6">
    <source>
        <dbReference type="ARBA" id="ARBA00023136"/>
    </source>
</evidence>
<evidence type="ECO:0000256" key="10">
    <source>
        <dbReference type="SAM" id="SignalP"/>
    </source>
</evidence>
<evidence type="ECO:0000256" key="5">
    <source>
        <dbReference type="ARBA" id="ARBA00023077"/>
    </source>
</evidence>
<dbReference type="PROSITE" id="PS52016">
    <property type="entry name" value="TONB_DEPENDENT_REC_3"/>
    <property type="match status" value="1"/>
</dbReference>
<accession>A0ABY9YCJ3</accession>
<dbReference type="PANTHER" id="PTHR47234">
    <property type="match status" value="1"/>
</dbReference>
<organism evidence="13 14">
    <name type="scientific">Stenotrophomonas aracearum</name>
    <dbReference type="NCBI Taxonomy" id="3003272"/>
    <lineage>
        <taxon>Bacteria</taxon>
        <taxon>Pseudomonadati</taxon>
        <taxon>Pseudomonadota</taxon>
        <taxon>Gammaproteobacteria</taxon>
        <taxon>Lysobacterales</taxon>
        <taxon>Lysobacteraceae</taxon>
        <taxon>Stenotrophomonas</taxon>
    </lineage>
</organism>
<dbReference type="InterPro" id="IPR039426">
    <property type="entry name" value="TonB-dep_rcpt-like"/>
</dbReference>
<dbReference type="InterPro" id="IPR036942">
    <property type="entry name" value="Beta-barrel_TonB_sf"/>
</dbReference>
<feature type="chain" id="PRO_5046252019" evidence="10">
    <location>
        <begin position="29"/>
        <end position="951"/>
    </location>
</feature>
<dbReference type="Proteomes" id="UP001305421">
    <property type="component" value="Chromosome"/>
</dbReference>
<feature type="domain" description="TonB-dependent receptor plug" evidence="12">
    <location>
        <begin position="52"/>
        <end position="166"/>
    </location>
</feature>
<keyword evidence="4 8" id="KW-0812">Transmembrane</keyword>
<protein>
    <submittedName>
        <fullName evidence="13">TonB-dependent receptor</fullName>
    </submittedName>
</protein>
<comment type="similarity">
    <text evidence="8 9">Belongs to the TonB-dependent receptor family.</text>
</comment>
<evidence type="ECO:0000256" key="4">
    <source>
        <dbReference type="ARBA" id="ARBA00022692"/>
    </source>
</evidence>
<keyword evidence="7 8" id="KW-0998">Cell outer membrane</keyword>
<evidence type="ECO:0000256" key="1">
    <source>
        <dbReference type="ARBA" id="ARBA00004571"/>
    </source>
</evidence>
<dbReference type="RefSeq" id="WP_102945130.1">
    <property type="nucleotide sequence ID" value="NZ_CP115543.1"/>
</dbReference>
<evidence type="ECO:0000256" key="3">
    <source>
        <dbReference type="ARBA" id="ARBA00022452"/>
    </source>
</evidence>
<dbReference type="PANTHER" id="PTHR47234:SF2">
    <property type="entry name" value="TONB-DEPENDENT RECEPTOR"/>
    <property type="match status" value="1"/>
</dbReference>
<dbReference type="Pfam" id="PF00593">
    <property type="entry name" value="TonB_dep_Rec_b-barrel"/>
    <property type="match status" value="1"/>
</dbReference>
<evidence type="ECO:0000313" key="14">
    <source>
        <dbReference type="Proteomes" id="UP001305421"/>
    </source>
</evidence>
<evidence type="ECO:0000256" key="2">
    <source>
        <dbReference type="ARBA" id="ARBA00022448"/>
    </source>
</evidence>
<name>A0ABY9YCJ3_9GAMM</name>
<keyword evidence="10" id="KW-0732">Signal</keyword>
<feature type="signal peptide" evidence="10">
    <location>
        <begin position="1"/>
        <end position="28"/>
    </location>
</feature>
<comment type="subcellular location">
    <subcellularLocation>
        <location evidence="1 8">Cell outer membrane</location>
        <topology evidence="1 8">Multi-pass membrane protein</topology>
    </subcellularLocation>
</comment>